<organism evidence="2">
    <name type="scientific">Laccaria bicolor (strain S238N-H82 / ATCC MYA-4686)</name>
    <name type="common">Bicoloured deceiver</name>
    <name type="synonym">Laccaria laccata var. bicolor</name>
    <dbReference type="NCBI Taxonomy" id="486041"/>
    <lineage>
        <taxon>Eukaryota</taxon>
        <taxon>Fungi</taxon>
        <taxon>Dikarya</taxon>
        <taxon>Basidiomycota</taxon>
        <taxon>Agaricomycotina</taxon>
        <taxon>Agaricomycetes</taxon>
        <taxon>Agaricomycetidae</taxon>
        <taxon>Agaricales</taxon>
        <taxon>Agaricineae</taxon>
        <taxon>Hydnangiaceae</taxon>
        <taxon>Laccaria</taxon>
    </lineage>
</organism>
<dbReference type="Proteomes" id="UP000001194">
    <property type="component" value="Unassembled WGS sequence"/>
</dbReference>
<dbReference type="GeneID" id="6072751"/>
<name>B0CYC4_LACBS</name>
<proteinExistence type="predicted"/>
<protein>
    <submittedName>
        <fullName evidence="1">Predicted protein</fullName>
    </submittedName>
</protein>
<gene>
    <name evidence="1" type="ORF">LACBIDRAFT_311809</name>
</gene>
<dbReference type="HOGENOM" id="CLU_124552_0_0_1"/>
<dbReference type="OrthoDB" id="3358904at2759"/>
<dbReference type="InParanoid" id="B0CYC4"/>
<dbReference type="RefSeq" id="XP_001877128.1">
    <property type="nucleotide sequence ID" value="XM_001877093.1"/>
</dbReference>
<sequence>MVQAPATDFSAFVLDILSHTTHPIDQKVLCHCLQLASSFLVTDLTMDPQHGLSTWSLGLSRIVDVVLALHARDELEVSTLSAASMACSECWTTAGSFKGMQDSRAKVREIGNKLKKLLDTNRRTYKVYAP</sequence>
<dbReference type="AlphaFoldDB" id="B0CYC4"/>
<evidence type="ECO:0000313" key="2">
    <source>
        <dbReference type="Proteomes" id="UP000001194"/>
    </source>
</evidence>
<dbReference type="EMBL" id="DS547094">
    <property type="protein sequence ID" value="EDR12864.1"/>
    <property type="molecule type" value="Genomic_DNA"/>
</dbReference>
<accession>B0CYC4</accession>
<evidence type="ECO:0000313" key="1">
    <source>
        <dbReference type="EMBL" id="EDR12864.1"/>
    </source>
</evidence>
<reference evidence="1 2" key="1">
    <citation type="journal article" date="2008" name="Nature">
        <title>The genome of Laccaria bicolor provides insights into mycorrhizal symbiosis.</title>
        <authorList>
            <person name="Martin F."/>
            <person name="Aerts A."/>
            <person name="Ahren D."/>
            <person name="Brun A."/>
            <person name="Danchin E.G.J."/>
            <person name="Duchaussoy F."/>
            <person name="Gibon J."/>
            <person name="Kohler A."/>
            <person name="Lindquist E."/>
            <person name="Pereda V."/>
            <person name="Salamov A."/>
            <person name="Shapiro H.J."/>
            <person name="Wuyts J."/>
            <person name="Blaudez D."/>
            <person name="Buee M."/>
            <person name="Brokstein P."/>
            <person name="Canbaeck B."/>
            <person name="Cohen D."/>
            <person name="Courty P.E."/>
            <person name="Coutinho P.M."/>
            <person name="Delaruelle C."/>
            <person name="Detter J.C."/>
            <person name="Deveau A."/>
            <person name="DiFazio S."/>
            <person name="Duplessis S."/>
            <person name="Fraissinet-Tachet L."/>
            <person name="Lucic E."/>
            <person name="Frey-Klett P."/>
            <person name="Fourrey C."/>
            <person name="Feussner I."/>
            <person name="Gay G."/>
            <person name="Grimwood J."/>
            <person name="Hoegger P.J."/>
            <person name="Jain P."/>
            <person name="Kilaru S."/>
            <person name="Labbe J."/>
            <person name="Lin Y.C."/>
            <person name="Legue V."/>
            <person name="Le Tacon F."/>
            <person name="Marmeisse R."/>
            <person name="Melayah D."/>
            <person name="Montanini B."/>
            <person name="Muratet M."/>
            <person name="Nehls U."/>
            <person name="Niculita-Hirzel H."/>
            <person name="Oudot-Le Secq M.P."/>
            <person name="Peter M."/>
            <person name="Quesneville H."/>
            <person name="Rajashekar B."/>
            <person name="Reich M."/>
            <person name="Rouhier N."/>
            <person name="Schmutz J."/>
            <person name="Yin T."/>
            <person name="Chalot M."/>
            <person name="Henrissat B."/>
            <person name="Kuees U."/>
            <person name="Lucas S."/>
            <person name="Van de Peer Y."/>
            <person name="Podila G.K."/>
            <person name="Polle A."/>
            <person name="Pukkila P.J."/>
            <person name="Richardson P.M."/>
            <person name="Rouze P."/>
            <person name="Sanders I.R."/>
            <person name="Stajich J.E."/>
            <person name="Tunlid A."/>
            <person name="Tuskan G."/>
            <person name="Grigoriev I.V."/>
        </authorList>
    </citation>
    <scope>NUCLEOTIDE SEQUENCE [LARGE SCALE GENOMIC DNA]</scope>
    <source>
        <strain evidence="2">S238N-H82 / ATCC MYA-4686</strain>
    </source>
</reference>
<dbReference type="KEGG" id="lbc:LACBIDRAFT_311809"/>
<keyword evidence="2" id="KW-1185">Reference proteome</keyword>